<dbReference type="OrthoDB" id="9815027at2"/>
<accession>A0A285TM99</accession>
<dbReference type="SUPFAM" id="SSF51338">
    <property type="entry name" value="Composite domain of metallo-dependent hydrolases"/>
    <property type="match status" value="1"/>
</dbReference>
<dbReference type="Proteomes" id="UP000219331">
    <property type="component" value="Unassembled WGS sequence"/>
</dbReference>
<feature type="domain" description="Amidohydrolase 3" evidence="3">
    <location>
        <begin position="66"/>
        <end position="111"/>
    </location>
</feature>
<dbReference type="InterPro" id="IPR013108">
    <property type="entry name" value="Amidohydro_3"/>
</dbReference>
<dbReference type="GO" id="GO:0006209">
    <property type="term" value="P:cytosine catabolic process"/>
    <property type="evidence" value="ECO:0007669"/>
    <property type="project" value="TreeGrafter"/>
</dbReference>
<dbReference type="GO" id="GO:0004131">
    <property type="term" value="F:cytosine deaminase activity"/>
    <property type="evidence" value="ECO:0007669"/>
    <property type="project" value="TreeGrafter"/>
</dbReference>
<evidence type="ECO:0000313" key="5">
    <source>
        <dbReference type="Proteomes" id="UP000219331"/>
    </source>
</evidence>
<name>A0A285TM99_9HYPH</name>
<dbReference type="Pfam" id="PF07969">
    <property type="entry name" value="Amidohydro_3"/>
    <property type="match status" value="2"/>
</dbReference>
<evidence type="ECO:0000259" key="3">
    <source>
        <dbReference type="Pfam" id="PF07969"/>
    </source>
</evidence>
<dbReference type="InterPro" id="IPR011059">
    <property type="entry name" value="Metal-dep_hydrolase_composite"/>
</dbReference>
<dbReference type="InterPro" id="IPR032466">
    <property type="entry name" value="Metal_Hydrolase"/>
</dbReference>
<dbReference type="Gene3D" id="3.20.20.140">
    <property type="entry name" value="Metal-dependent hydrolases"/>
    <property type="match status" value="1"/>
</dbReference>
<dbReference type="PANTHER" id="PTHR32027:SF0">
    <property type="entry name" value="CYTOSINE DEAMINASE"/>
    <property type="match status" value="1"/>
</dbReference>
<keyword evidence="2" id="KW-0378">Hydrolase</keyword>
<dbReference type="GO" id="GO:0035888">
    <property type="term" value="F:isoguanine deaminase activity"/>
    <property type="evidence" value="ECO:0007669"/>
    <property type="project" value="TreeGrafter"/>
</dbReference>
<keyword evidence="1" id="KW-0479">Metal-binding</keyword>
<dbReference type="STRING" id="538381.GCA_001696535_01667"/>
<feature type="domain" description="Amidohydrolase 3" evidence="3">
    <location>
        <begin position="215"/>
        <end position="399"/>
    </location>
</feature>
<dbReference type="Gene3D" id="2.30.40.10">
    <property type="entry name" value="Urease, subunit C, domain 1"/>
    <property type="match status" value="1"/>
</dbReference>
<sequence length="439" mass="47982">MTYAVPEIPATGSVLLANATVPGAVTNGTLNHIGDGLGRADILLEQGEIAAIAPPGLLDRRDGVTVVDLDGGLVLPGFVDMHTHLDKGHIWPRRPNPDGTFPGALEAVSADRPTRWTAADLRRRMDFALRCAHAHGTVMIRTHLDSIPPQDDISWPVFAEIRQEWMDRIELQASALYGVESLLMPGFLDRIADTVKKTGGTLGAVTYMVEGLEGHIDALFRAAAERGLDLDFHVDETADPQARSLALIAEGALRNRFEGRIVCGHCCSLARQDADEVDRTLDLVAQAGIGVVSLPLCNMYLMDRQAGRTPRWRGVTLLHEMKARGISVAVASDNTRDPFYAYGDLDMVEVFTQATRILHFDHPSGDWIRTVTTTPASLLGDPTRGRIDAGLAADLVLFRARNWNELCARPSGPRQVLRAGIALERTLPDYRELDDLMEP</sequence>
<dbReference type="NCBIfam" id="NF005759">
    <property type="entry name" value="PRK07583.1"/>
    <property type="match status" value="1"/>
</dbReference>
<proteinExistence type="predicted"/>
<gene>
    <name evidence="4" type="ORF">SAMN05421512_111182</name>
</gene>
<dbReference type="CDD" id="cd01293">
    <property type="entry name" value="Bact_CD"/>
    <property type="match status" value="1"/>
</dbReference>
<dbReference type="SUPFAM" id="SSF51556">
    <property type="entry name" value="Metallo-dependent hydrolases"/>
    <property type="match status" value="1"/>
</dbReference>
<dbReference type="RefSeq" id="WP_097176038.1">
    <property type="nucleotide sequence ID" value="NZ_OBML01000011.1"/>
</dbReference>
<organism evidence="4 5">
    <name type="scientific">Stappia indica</name>
    <dbReference type="NCBI Taxonomy" id="538381"/>
    <lineage>
        <taxon>Bacteria</taxon>
        <taxon>Pseudomonadati</taxon>
        <taxon>Pseudomonadota</taxon>
        <taxon>Alphaproteobacteria</taxon>
        <taxon>Hyphomicrobiales</taxon>
        <taxon>Stappiaceae</taxon>
        <taxon>Stappia</taxon>
    </lineage>
</organism>
<evidence type="ECO:0000313" key="4">
    <source>
        <dbReference type="EMBL" id="SOC21891.1"/>
    </source>
</evidence>
<reference evidence="4 5" key="1">
    <citation type="submission" date="2017-08" db="EMBL/GenBank/DDBJ databases">
        <authorList>
            <person name="de Groot N.N."/>
        </authorList>
    </citation>
    <scope>NUCLEOTIDE SEQUENCE [LARGE SCALE GENOMIC DNA]</scope>
    <source>
        <strain evidence="4 5">USBA 352</strain>
    </source>
</reference>
<dbReference type="FunFam" id="3.20.20.140:FF:000019">
    <property type="entry name" value="Cytosine deaminase"/>
    <property type="match status" value="1"/>
</dbReference>
<evidence type="ECO:0000256" key="2">
    <source>
        <dbReference type="ARBA" id="ARBA00022801"/>
    </source>
</evidence>
<dbReference type="GO" id="GO:0046872">
    <property type="term" value="F:metal ion binding"/>
    <property type="evidence" value="ECO:0007669"/>
    <property type="project" value="UniProtKB-KW"/>
</dbReference>
<dbReference type="InterPro" id="IPR052349">
    <property type="entry name" value="Metallo-hydrolase_Enzymes"/>
</dbReference>
<dbReference type="EMBL" id="OBML01000011">
    <property type="protein sequence ID" value="SOC21891.1"/>
    <property type="molecule type" value="Genomic_DNA"/>
</dbReference>
<dbReference type="AlphaFoldDB" id="A0A285TM99"/>
<dbReference type="PANTHER" id="PTHR32027">
    <property type="entry name" value="CYTOSINE DEAMINASE"/>
    <property type="match status" value="1"/>
</dbReference>
<evidence type="ECO:0000256" key="1">
    <source>
        <dbReference type="ARBA" id="ARBA00022723"/>
    </source>
</evidence>
<protein>
    <submittedName>
        <fullName evidence="4">Cytosine deaminase</fullName>
    </submittedName>
</protein>
<keyword evidence="5" id="KW-1185">Reference proteome</keyword>